<organism evidence="1 2">
    <name type="scientific">Bacteroides uniformis dnLKV2</name>
    <dbReference type="NCBI Taxonomy" id="1235787"/>
    <lineage>
        <taxon>Bacteria</taxon>
        <taxon>Pseudomonadati</taxon>
        <taxon>Bacteroidota</taxon>
        <taxon>Bacteroidia</taxon>
        <taxon>Bacteroidales</taxon>
        <taxon>Bacteroidaceae</taxon>
        <taxon>Bacteroides</taxon>
    </lineage>
</organism>
<protein>
    <recommendedName>
        <fullName evidence="3">SusC/RagA family TonB-linked outer membrane protein</fullName>
    </recommendedName>
</protein>
<evidence type="ECO:0008006" key="3">
    <source>
        <dbReference type="Google" id="ProtNLM"/>
    </source>
</evidence>
<comment type="caution">
    <text evidence="1">The sequence shown here is derived from an EMBL/GenBank/DDBJ whole genome shotgun (WGS) entry which is preliminary data.</text>
</comment>
<evidence type="ECO:0000313" key="2">
    <source>
        <dbReference type="Proteomes" id="UP000014212"/>
    </source>
</evidence>
<dbReference type="AlphaFoldDB" id="R9I4K6"/>
<name>R9I4K6_BACUN</name>
<reference evidence="1 2" key="1">
    <citation type="submission" date="2013-04" db="EMBL/GenBank/DDBJ databases">
        <title>The Genome Sequence of Bacteroides uniformis dnLKV2.</title>
        <authorList>
            <consortium name="The Broad Institute Genomics Platform"/>
            <consortium name="The Broad Institute Genome Sequencing Center for Infectious Disease"/>
            <person name="Earl A."/>
            <person name="Xavier R."/>
            <person name="Kuhn K."/>
            <person name="Stappenbeck T."/>
            <person name="Walker B."/>
            <person name="Young S."/>
            <person name="Zeng Q."/>
            <person name="Gargeya S."/>
            <person name="Fitzgerald M."/>
            <person name="Haas B."/>
            <person name="Abouelleil A."/>
            <person name="Allen A.W."/>
            <person name="Alvarado L."/>
            <person name="Arachchi H.M."/>
            <person name="Berlin A.M."/>
            <person name="Chapman S.B."/>
            <person name="Gainer-Dewar J."/>
            <person name="Goldberg J."/>
            <person name="Griggs A."/>
            <person name="Gujja S."/>
            <person name="Hansen M."/>
            <person name="Howarth C."/>
            <person name="Imamovic A."/>
            <person name="Ireland A."/>
            <person name="Larimer J."/>
            <person name="McCowan C."/>
            <person name="Murphy C."/>
            <person name="Pearson M."/>
            <person name="Poon T.W."/>
            <person name="Priest M."/>
            <person name="Roberts A."/>
            <person name="Saif S."/>
            <person name="Shea T."/>
            <person name="Sisk P."/>
            <person name="Sykes S."/>
            <person name="Wortman J."/>
            <person name="Nusbaum C."/>
            <person name="Birren B."/>
        </authorList>
    </citation>
    <scope>NUCLEOTIDE SEQUENCE [LARGE SCALE GENOMIC DNA]</scope>
    <source>
        <strain evidence="2">dnLKV2</strain>
    </source>
</reference>
<dbReference type="HOGENOM" id="CLU_2140936_0_0_10"/>
<accession>R9I4K6</accession>
<sequence length="118" mass="13385">MKEVWYDNHWSTNNPTGTVPLANANNIDQYIQSDAMVYDASFFRIKQIQLGYTLPKSLLKKVFINNMRLYCSLDDFFVFTKYPGFDPESSANATTGMGIDMGGYPASKKVVLGFNIEF</sequence>
<proteinExistence type="predicted"/>
<dbReference type="EMBL" id="ASSO01000003">
    <property type="protein sequence ID" value="EOS11061.1"/>
    <property type="molecule type" value="Genomic_DNA"/>
</dbReference>
<dbReference type="PATRIC" id="fig|1235787.3.peg.179"/>
<gene>
    <name evidence="1" type="ORF">C801_00181</name>
</gene>
<dbReference type="Proteomes" id="UP000014212">
    <property type="component" value="Unassembled WGS sequence"/>
</dbReference>
<evidence type="ECO:0000313" key="1">
    <source>
        <dbReference type="EMBL" id="EOS11061.1"/>
    </source>
</evidence>
<dbReference type="RefSeq" id="WP_016272045.1">
    <property type="nucleotide sequence ID" value="NZ_KE159482.1"/>
</dbReference>